<reference evidence="4" key="1">
    <citation type="submission" date="2021-01" db="EMBL/GenBank/DDBJ databases">
        <title>Whole genome shotgun sequence of Rhizocola hellebori NBRC 109834.</title>
        <authorList>
            <person name="Komaki H."/>
            <person name="Tamura T."/>
        </authorList>
    </citation>
    <scope>NUCLEOTIDE SEQUENCE</scope>
    <source>
        <strain evidence="4">NBRC 109834</strain>
    </source>
</reference>
<dbReference type="Pfam" id="PF14417">
    <property type="entry name" value="MEDS"/>
    <property type="match status" value="1"/>
</dbReference>
<dbReference type="Pfam" id="PF13581">
    <property type="entry name" value="HATPase_c_2"/>
    <property type="match status" value="1"/>
</dbReference>
<keyword evidence="1" id="KW-0418">Kinase</keyword>
<keyword evidence="5" id="KW-1185">Reference proteome</keyword>
<organism evidence="4 5">
    <name type="scientific">Rhizocola hellebori</name>
    <dbReference type="NCBI Taxonomy" id="1392758"/>
    <lineage>
        <taxon>Bacteria</taxon>
        <taxon>Bacillati</taxon>
        <taxon>Actinomycetota</taxon>
        <taxon>Actinomycetes</taxon>
        <taxon>Micromonosporales</taxon>
        <taxon>Micromonosporaceae</taxon>
        <taxon>Rhizocola</taxon>
    </lineage>
</organism>
<evidence type="ECO:0000259" key="2">
    <source>
        <dbReference type="Pfam" id="PF13581"/>
    </source>
</evidence>
<proteinExistence type="predicted"/>
<evidence type="ECO:0000313" key="5">
    <source>
        <dbReference type="Proteomes" id="UP000612899"/>
    </source>
</evidence>
<comment type="caution">
    <text evidence="4">The sequence shown here is derived from an EMBL/GenBank/DDBJ whole genome shotgun (WGS) entry which is preliminary data.</text>
</comment>
<dbReference type="PANTHER" id="PTHR35526">
    <property type="entry name" value="ANTI-SIGMA-F FACTOR RSBW-RELATED"/>
    <property type="match status" value="1"/>
</dbReference>
<dbReference type="InterPro" id="IPR003594">
    <property type="entry name" value="HATPase_dom"/>
</dbReference>
<dbReference type="EMBL" id="BONY01000062">
    <property type="protein sequence ID" value="GIH09160.1"/>
    <property type="molecule type" value="Genomic_DNA"/>
</dbReference>
<dbReference type="InterPro" id="IPR047718">
    <property type="entry name" value="RsbA-like_anti_sig"/>
</dbReference>
<dbReference type="GO" id="GO:0004674">
    <property type="term" value="F:protein serine/threonine kinase activity"/>
    <property type="evidence" value="ECO:0007669"/>
    <property type="project" value="UniProtKB-KW"/>
</dbReference>
<dbReference type="RefSeq" id="WP_203912890.1">
    <property type="nucleotide sequence ID" value="NZ_BONY01000062.1"/>
</dbReference>
<evidence type="ECO:0008006" key="6">
    <source>
        <dbReference type="Google" id="ProtNLM"/>
    </source>
</evidence>
<evidence type="ECO:0000259" key="3">
    <source>
        <dbReference type="Pfam" id="PF14417"/>
    </source>
</evidence>
<sequence>MGQAAELTHDAFLYGSDEEFVSTMTPLLQDGLEQGHAAIAAVTRHNIGLLRESLGRQRDLVTFIDRDDWYRRPATTVAGWERLLAQALARGHSHVHIIGEVAFGERHTTWTRYEAALNDVFAGSPAWITCPYDMRALPHSVIADAGRTHPVVLGRQRSPSHSYQRPEELLRAMSEPMPPVIGEPVVAAELTSAASVAAARGLLRNLAVRQGFPAERVEEAVMVVSEIAGNSLRHGAGERWLRVWVTGGSVVCEVTDEGDGVDDLLVSYRPPSPTADGSRGLWLANQLSDALAIAREADITRVRFVIHPQ</sequence>
<dbReference type="SUPFAM" id="SSF55874">
    <property type="entry name" value="ATPase domain of HSP90 chaperone/DNA topoisomerase II/histidine kinase"/>
    <property type="match status" value="1"/>
</dbReference>
<dbReference type="CDD" id="cd16936">
    <property type="entry name" value="HATPase_RsbW-like"/>
    <property type="match status" value="1"/>
</dbReference>
<feature type="domain" description="MEDS" evidence="3">
    <location>
        <begin position="8"/>
        <end position="150"/>
    </location>
</feature>
<keyword evidence="1" id="KW-0808">Transferase</keyword>
<dbReference type="NCBIfam" id="NF041045">
    <property type="entry name" value="RsbA_anti_sig"/>
    <property type="match status" value="1"/>
</dbReference>
<evidence type="ECO:0000313" key="4">
    <source>
        <dbReference type="EMBL" id="GIH09160.1"/>
    </source>
</evidence>
<dbReference type="Proteomes" id="UP000612899">
    <property type="component" value="Unassembled WGS sequence"/>
</dbReference>
<protein>
    <recommendedName>
        <fullName evidence="6">Sensor histidine kinase</fullName>
    </recommendedName>
</protein>
<accession>A0A8J3VJX2</accession>
<dbReference type="Gene3D" id="3.30.565.10">
    <property type="entry name" value="Histidine kinase-like ATPase, C-terminal domain"/>
    <property type="match status" value="1"/>
</dbReference>
<gene>
    <name evidence="4" type="ORF">Rhe02_72270</name>
</gene>
<dbReference type="InterPro" id="IPR025847">
    <property type="entry name" value="MEDS_domain"/>
</dbReference>
<name>A0A8J3VJX2_9ACTN</name>
<dbReference type="InterPro" id="IPR036890">
    <property type="entry name" value="HATPase_C_sf"/>
</dbReference>
<keyword evidence="1" id="KW-0723">Serine/threonine-protein kinase</keyword>
<feature type="domain" description="Histidine kinase/HSP90-like ATPase" evidence="2">
    <location>
        <begin position="193"/>
        <end position="305"/>
    </location>
</feature>
<dbReference type="PANTHER" id="PTHR35526:SF3">
    <property type="entry name" value="ANTI-SIGMA-F FACTOR RSBW"/>
    <property type="match status" value="1"/>
</dbReference>
<dbReference type="AlphaFoldDB" id="A0A8J3VJX2"/>
<dbReference type="InterPro" id="IPR050267">
    <property type="entry name" value="Anti-sigma-factor_SerPK"/>
</dbReference>
<evidence type="ECO:0000256" key="1">
    <source>
        <dbReference type="ARBA" id="ARBA00022527"/>
    </source>
</evidence>